<name>A0A382BUC0_9ZZZZ</name>
<accession>A0A382BUC0</accession>
<evidence type="ECO:0000313" key="1">
    <source>
        <dbReference type="EMBL" id="SVB17400.1"/>
    </source>
</evidence>
<sequence length="84" mass="9595">MKSSASTIKLYSQDRPKGYSLANANHSRKKKEIKVEKKLYCLIMAVLGSFQGKTLYHPKTSVQIISGNNLNKRRITKRTFLSHL</sequence>
<organism evidence="1">
    <name type="scientific">marine metagenome</name>
    <dbReference type="NCBI Taxonomy" id="408172"/>
    <lineage>
        <taxon>unclassified sequences</taxon>
        <taxon>metagenomes</taxon>
        <taxon>ecological metagenomes</taxon>
    </lineage>
</organism>
<gene>
    <name evidence="1" type="ORF">METZ01_LOCUS170254</name>
</gene>
<dbReference type="EMBL" id="UINC01031406">
    <property type="protein sequence ID" value="SVB17400.1"/>
    <property type="molecule type" value="Genomic_DNA"/>
</dbReference>
<dbReference type="AlphaFoldDB" id="A0A382BUC0"/>
<protein>
    <submittedName>
        <fullName evidence="1">Uncharacterized protein</fullName>
    </submittedName>
</protein>
<proteinExistence type="predicted"/>
<reference evidence="1" key="1">
    <citation type="submission" date="2018-05" db="EMBL/GenBank/DDBJ databases">
        <authorList>
            <person name="Lanie J.A."/>
            <person name="Ng W.-L."/>
            <person name="Kazmierczak K.M."/>
            <person name="Andrzejewski T.M."/>
            <person name="Davidsen T.M."/>
            <person name="Wayne K.J."/>
            <person name="Tettelin H."/>
            <person name="Glass J.I."/>
            <person name="Rusch D."/>
            <person name="Podicherti R."/>
            <person name="Tsui H.-C.T."/>
            <person name="Winkler M.E."/>
        </authorList>
    </citation>
    <scope>NUCLEOTIDE SEQUENCE</scope>
</reference>